<dbReference type="EMBL" id="JBHFQA010000020">
    <property type="protein sequence ID" value="KAL2081763.1"/>
    <property type="molecule type" value="Genomic_DNA"/>
</dbReference>
<proteinExistence type="predicted"/>
<feature type="compositionally biased region" description="Basic and acidic residues" evidence="1">
    <location>
        <begin position="111"/>
        <end position="125"/>
    </location>
</feature>
<feature type="region of interest" description="Disordered" evidence="1">
    <location>
        <begin position="38"/>
        <end position="127"/>
    </location>
</feature>
<accession>A0ABD1J3K3</accession>
<evidence type="ECO:0000256" key="1">
    <source>
        <dbReference type="SAM" id="MobiDB-lite"/>
    </source>
</evidence>
<dbReference type="Proteomes" id="UP001591681">
    <property type="component" value="Unassembled WGS sequence"/>
</dbReference>
<organism evidence="2 3">
    <name type="scientific">Coilia grayii</name>
    <name type="common">Gray's grenadier anchovy</name>
    <dbReference type="NCBI Taxonomy" id="363190"/>
    <lineage>
        <taxon>Eukaryota</taxon>
        <taxon>Metazoa</taxon>
        <taxon>Chordata</taxon>
        <taxon>Craniata</taxon>
        <taxon>Vertebrata</taxon>
        <taxon>Euteleostomi</taxon>
        <taxon>Actinopterygii</taxon>
        <taxon>Neopterygii</taxon>
        <taxon>Teleostei</taxon>
        <taxon>Clupei</taxon>
        <taxon>Clupeiformes</taxon>
        <taxon>Clupeoidei</taxon>
        <taxon>Engraulidae</taxon>
        <taxon>Coilinae</taxon>
        <taxon>Coilia</taxon>
    </lineage>
</organism>
<name>A0ABD1J3K3_9TELE</name>
<comment type="caution">
    <text evidence="2">The sequence shown here is derived from an EMBL/GenBank/DDBJ whole genome shotgun (WGS) entry which is preliminary data.</text>
</comment>
<feature type="region of interest" description="Disordered" evidence="1">
    <location>
        <begin position="181"/>
        <end position="202"/>
    </location>
</feature>
<reference evidence="2 3" key="1">
    <citation type="submission" date="2024-09" db="EMBL/GenBank/DDBJ databases">
        <title>A chromosome-level genome assembly of Gray's grenadier anchovy, Coilia grayii.</title>
        <authorList>
            <person name="Fu Z."/>
        </authorList>
    </citation>
    <scope>NUCLEOTIDE SEQUENCE [LARGE SCALE GENOMIC DNA]</scope>
    <source>
        <strain evidence="2">G4</strain>
        <tissue evidence="2">Muscle</tissue>
    </source>
</reference>
<sequence>MVHKKRGAFDLNRCTMRQLMQLSGISHKSARKLVRFQARQQKKAKRMDAERQAHLKRRHDLMAELNEEAPSKLRRAQASPDPKKKSPSKRSDSVREVLSESVESSPTPHQKTSELPETLKSDFQRPDVNQNADLKGQCFRRSSVFQDDRFICSVCGAKERCWLACNQLFVVLGPRERKEECTKRRQKEKDENRHRENRNDSNRQCVLL</sequence>
<feature type="compositionally biased region" description="Basic and acidic residues" evidence="1">
    <location>
        <begin position="181"/>
        <end position="201"/>
    </location>
</feature>
<keyword evidence="3" id="KW-1185">Reference proteome</keyword>
<protein>
    <submittedName>
        <fullName evidence="2">Uncharacterized protein</fullName>
    </submittedName>
</protein>
<evidence type="ECO:0000313" key="3">
    <source>
        <dbReference type="Proteomes" id="UP001591681"/>
    </source>
</evidence>
<gene>
    <name evidence="2" type="ORF">ACEWY4_023616</name>
</gene>
<dbReference type="AlphaFoldDB" id="A0ABD1J3K3"/>
<feature type="compositionally biased region" description="Basic and acidic residues" evidence="1">
    <location>
        <begin position="81"/>
        <end position="98"/>
    </location>
</feature>
<evidence type="ECO:0000313" key="2">
    <source>
        <dbReference type="EMBL" id="KAL2081763.1"/>
    </source>
</evidence>